<dbReference type="InterPro" id="IPR041657">
    <property type="entry name" value="HTH_17"/>
</dbReference>
<accession>A0ABS6YBS9</accession>
<reference evidence="2 3" key="1">
    <citation type="submission" date="2021-07" db="EMBL/GenBank/DDBJ databases">
        <title>Genomic diversity and antimicrobial resistance of Prevotella spp. isolated from chronic lung disease airways.</title>
        <authorList>
            <person name="Webb K.A."/>
            <person name="Olagoke O.S."/>
            <person name="Baird T."/>
            <person name="Neill J."/>
            <person name="Pham A."/>
            <person name="Wells T.J."/>
            <person name="Ramsay K.A."/>
            <person name="Bell S.C."/>
            <person name="Sarovich D.S."/>
            <person name="Price E.P."/>
        </authorList>
    </citation>
    <scope>NUCLEOTIDE SEQUENCE [LARGE SCALE GENOMIC DNA]</scope>
    <source>
        <strain evidence="2 3">SCHI0011.S.12</strain>
    </source>
</reference>
<dbReference type="Pfam" id="PF12728">
    <property type="entry name" value="HTH_17"/>
    <property type="match status" value="1"/>
</dbReference>
<dbReference type="EMBL" id="JAHXCT010000003">
    <property type="protein sequence ID" value="MBW4769025.1"/>
    <property type="molecule type" value="Genomic_DNA"/>
</dbReference>
<proteinExistence type="predicted"/>
<name>A0ABS6YBS9_9BACT</name>
<evidence type="ECO:0000313" key="2">
    <source>
        <dbReference type="EMBL" id="MBW4769025.1"/>
    </source>
</evidence>
<sequence>MIQSTILDNLSGNELLQKFEELGQSVSELKEIIKAGAKTKEPRKYLTRAETSKMLHVTLNTLYRWEKCGLLRPIRIGARVYYLNEEVETTLTRKV</sequence>
<evidence type="ECO:0000313" key="3">
    <source>
        <dbReference type="Proteomes" id="UP000788426"/>
    </source>
</evidence>
<dbReference type="RefSeq" id="WP_219480441.1">
    <property type="nucleotide sequence ID" value="NZ_JAHXCT010000003.1"/>
</dbReference>
<gene>
    <name evidence="2" type="ORF">KZO38_04530</name>
</gene>
<feature type="domain" description="Helix-turn-helix" evidence="1">
    <location>
        <begin position="45"/>
        <end position="92"/>
    </location>
</feature>
<organism evidence="2 3">
    <name type="scientific">Hoylesella nanceiensis</name>
    <dbReference type="NCBI Taxonomy" id="425941"/>
    <lineage>
        <taxon>Bacteria</taxon>
        <taxon>Pseudomonadati</taxon>
        <taxon>Bacteroidota</taxon>
        <taxon>Bacteroidia</taxon>
        <taxon>Bacteroidales</taxon>
        <taxon>Prevotellaceae</taxon>
        <taxon>Hoylesella</taxon>
    </lineage>
</organism>
<evidence type="ECO:0000259" key="1">
    <source>
        <dbReference type="Pfam" id="PF12728"/>
    </source>
</evidence>
<keyword evidence="3" id="KW-1185">Reference proteome</keyword>
<protein>
    <submittedName>
        <fullName evidence="2">Helix-turn-helix domain-containing protein</fullName>
    </submittedName>
</protein>
<comment type="caution">
    <text evidence="2">The sequence shown here is derived from an EMBL/GenBank/DDBJ whole genome shotgun (WGS) entry which is preliminary data.</text>
</comment>
<dbReference type="Proteomes" id="UP000788426">
    <property type="component" value="Unassembled WGS sequence"/>
</dbReference>